<gene>
    <name evidence="2" type="ORF">Fmac_024228</name>
</gene>
<feature type="region of interest" description="Disordered" evidence="1">
    <location>
        <begin position="200"/>
        <end position="226"/>
    </location>
</feature>
<name>A0ABD1LNS2_9FABA</name>
<dbReference type="Proteomes" id="UP001603857">
    <property type="component" value="Unassembled WGS sequence"/>
</dbReference>
<feature type="compositionally biased region" description="Basic and acidic residues" evidence="1">
    <location>
        <begin position="135"/>
        <end position="145"/>
    </location>
</feature>
<evidence type="ECO:0000313" key="2">
    <source>
        <dbReference type="EMBL" id="KAL2325170.1"/>
    </source>
</evidence>
<feature type="region of interest" description="Disordered" evidence="1">
    <location>
        <begin position="128"/>
        <end position="186"/>
    </location>
</feature>
<proteinExistence type="predicted"/>
<feature type="compositionally biased region" description="Polar residues" evidence="1">
    <location>
        <begin position="146"/>
        <end position="170"/>
    </location>
</feature>
<accession>A0ABD1LNS2</accession>
<sequence length="377" mass="41835">MRSFGNVNRPDRILQHLRDKIVFCPAGQNIKAPKNTTPVELLVQKRKKKSLSSLKTIAKLAEAVPGKVFTAKESKFSALKPDKVKDDKEDQNNNGVELLEEASTIGSARRAKAAARIKFIRTAVPPTTHQLNKVTGEDKKDDNHSPVETSNGSLKIKFQSSTKPNSSQQLEPKKISRNSAEFRNERTDMSETLNCLVETASKRKSHKRSTMKENGTTPALVQSNDNDPLVHKVDINKHCHRTNSTGDENQSTPSESDLVKRQRVVGIQEKAPKIYEDLNFPAQPEITANSEINKEVGPIWFCLVAAEENKCPIATNIFLLPKDQVEITLGGQAVSSSLQLKNLVEMWLQTVPTNEIQTSVGSSAKDFIMILSYGRKA</sequence>
<feature type="region of interest" description="Disordered" evidence="1">
    <location>
        <begin position="240"/>
        <end position="260"/>
    </location>
</feature>
<feature type="compositionally biased region" description="Polar residues" evidence="1">
    <location>
        <begin position="242"/>
        <end position="255"/>
    </location>
</feature>
<feature type="compositionally biased region" description="Polar residues" evidence="1">
    <location>
        <begin position="212"/>
        <end position="226"/>
    </location>
</feature>
<dbReference type="InterPro" id="IPR044807">
    <property type="entry name" value="DRIP1-like"/>
</dbReference>
<dbReference type="PANTHER" id="PTHR46293:SF3">
    <property type="entry name" value="E3 UBIQUITIN PROTEIN LIGASE DRIPH-RELATED"/>
    <property type="match status" value="1"/>
</dbReference>
<organism evidence="2 3">
    <name type="scientific">Flemingia macrophylla</name>
    <dbReference type="NCBI Taxonomy" id="520843"/>
    <lineage>
        <taxon>Eukaryota</taxon>
        <taxon>Viridiplantae</taxon>
        <taxon>Streptophyta</taxon>
        <taxon>Embryophyta</taxon>
        <taxon>Tracheophyta</taxon>
        <taxon>Spermatophyta</taxon>
        <taxon>Magnoliopsida</taxon>
        <taxon>eudicotyledons</taxon>
        <taxon>Gunneridae</taxon>
        <taxon>Pentapetalae</taxon>
        <taxon>rosids</taxon>
        <taxon>fabids</taxon>
        <taxon>Fabales</taxon>
        <taxon>Fabaceae</taxon>
        <taxon>Papilionoideae</taxon>
        <taxon>50 kb inversion clade</taxon>
        <taxon>NPAAA clade</taxon>
        <taxon>indigoferoid/millettioid clade</taxon>
        <taxon>Phaseoleae</taxon>
        <taxon>Flemingia</taxon>
    </lineage>
</organism>
<evidence type="ECO:0000256" key="1">
    <source>
        <dbReference type="SAM" id="MobiDB-lite"/>
    </source>
</evidence>
<keyword evidence="3" id="KW-1185">Reference proteome</keyword>
<reference evidence="2 3" key="1">
    <citation type="submission" date="2024-08" db="EMBL/GenBank/DDBJ databases">
        <title>Insights into the chromosomal genome structure of Flemingia macrophylla.</title>
        <authorList>
            <person name="Ding Y."/>
            <person name="Zhao Y."/>
            <person name="Bi W."/>
            <person name="Wu M."/>
            <person name="Zhao G."/>
            <person name="Gong Y."/>
            <person name="Li W."/>
            <person name="Zhang P."/>
        </authorList>
    </citation>
    <scope>NUCLEOTIDE SEQUENCE [LARGE SCALE GENOMIC DNA]</scope>
    <source>
        <strain evidence="2">DYQJB</strain>
        <tissue evidence="2">Leaf</tissue>
    </source>
</reference>
<comment type="caution">
    <text evidence="2">The sequence shown here is derived from an EMBL/GenBank/DDBJ whole genome shotgun (WGS) entry which is preliminary data.</text>
</comment>
<evidence type="ECO:0000313" key="3">
    <source>
        <dbReference type="Proteomes" id="UP001603857"/>
    </source>
</evidence>
<dbReference type="PANTHER" id="PTHR46293">
    <property type="entry name" value="E3 UBIQUITIN PROTEIN LIGASE DRIP1"/>
    <property type="match status" value="1"/>
</dbReference>
<dbReference type="EMBL" id="JBGMDY010000008">
    <property type="protein sequence ID" value="KAL2325170.1"/>
    <property type="molecule type" value="Genomic_DNA"/>
</dbReference>
<dbReference type="AlphaFoldDB" id="A0ABD1LNS2"/>
<protein>
    <submittedName>
        <fullName evidence="2">Uncharacterized protein</fullName>
    </submittedName>
</protein>